<dbReference type="AlphaFoldDB" id="A0A0A9A208"/>
<organism evidence="1">
    <name type="scientific">Arundo donax</name>
    <name type="common">Giant reed</name>
    <name type="synonym">Donax arundinaceus</name>
    <dbReference type="NCBI Taxonomy" id="35708"/>
    <lineage>
        <taxon>Eukaryota</taxon>
        <taxon>Viridiplantae</taxon>
        <taxon>Streptophyta</taxon>
        <taxon>Embryophyta</taxon>
        <taxon>Tracheophyta</taxon>
        <taxon>Spermatophyta</taxon>
        <taxon>Magnoliopsida</taxon>
        <taxon>Liliopsida</taxon>
        <taxon>Poales</taxon>
        <taxon>Poaceae</taxon>
        <taxon>PACMAD clade</taxon>
        <taxon>Arundinoideae</taxon>
        <taxon>Arundineae</taxon>
        <taxon>Arundo</taxon>
    </lineage>
</organism>
<reference evidence="1" key="1">
    <citation type="submission" date="2014-09" db="EMBL/GenBank/DDBJ databases">
        <authorList>
            <person name="Magalhaes I.L.F."/>
            <person name="Oliveira U."/>
            <person name="Santos F.R."/>
            <person name="Vidigal T.H.D.A."/>
            <person name="Brescovit A.D."/>
            <person name="Santos A.J."/>
        </authorList>
    </citation>
    <scope>NUCLEOTIDE SEQUENCE</scope>
    <source>
        <tissue evidence="1">Shoot tissue taken approximately 20 cm above the soil surface</tissue>
    </source>
</reference>
<sequence>MMSQRICIDDSSVTFLEHSMRTGWQIKRLNDTAHLRLL</sequence>
<accession>A0A0A9A208</accession>
<dbReference type="EMBL" id="GBRH01254845">
    <property type="protein sequence ID" value="JAD43050.1"/>
    <property type="molecule type" value="Transcribed_RNA"/>
</dbReference>
<reference evidence="1" key="2">
    <citation type="journal article" date="2015" name="Data Brief">
        <title>Shoot transcriptome of the giant reed, Arundo donax.</title>
        <authorList>
            <person name="Barrero R.A."/>
            <person name="Guerrero F.D."/>
            <person name="Moolhuijzen P."/>
            <person name="Goolsby J.A."/>
            <person name="Tidwell J."/>
            <person name="Bellgard S.E."/>
            <person name="Bellgard M.I."/>
        </authorList>
    </citation>
    <scope>NUCLEOTIDE SEQUENCE</scope>
    <source>
        <tissue evidence="1">Shoot tissue taken approximately 20 cm above the soil surface</tissue>
    </source>
</reference>
<dbReference type="PANTHER" id="PTHR47927">
    <property type="entry name" value="PUTATIVE-RELATED"/>
    <property type="match status" value="1"/>
</dbReference>
<dbReference type="PANTHER" id="PTHR47927:SF2">
    <property type="entry name" value="PHOSPHOGLYCERATE MUTASE FAMILY PROTEIN"/>
    <property type="match status" value="1"/>
</dbReference>
<evidence type="ECO:0000313" key="1">
    <source>
        <dbReference type="EMBL" id="JAD43050.1"/>
    </source>
</evidence>
<name>A0A0A9A208_ARUDO</name>
<protein>
    <submittedName>
        <fullName evidence="1">Uncharacterized protein</fullName>
    </submittedName>
</protein>
<proteinExistence type="predicted"/>